<dbReference type="SUPFAM" id="SSF81502">
    <property type="entry name" value="ISP transmembrane anchor"/>
    <property type="match status" value="1"/>
</dbReference>
<name>A0A0L7KYR1_OPEBR</name>
<dbReference type="InterPro" id="IPR036922">
    <property type="entry name" value="Rieske_2Fe-2S_sf"/>
</dbReference>
<dbReference type="GO" id="GO:0046872">
    <property type="term" value="F:metal ion binding"/>
    <property type="evidence" value="ECO:0007669"/>
    <property type="project" value="UniProtKB-KW"/>
</dbReference>
<reference evidence="7 8" key="1">
    <citation type="journal article" date="2015" name="Genome Biol. Evol.">
        <title>The genome of winter moth (Operophtera brumata) provides a genomic perspective on sexual dimorphism and phenology.</title>
        <authorList>
            <person name="Derks M.F."/>
            <person name="Smit S."/>
            <person name="Salis L."/>
            <person name="Schijlen E."/>
            <person name="Bossers A."/>
            <person name="Mateman C."/>
            <person name="Pijl A.S."/>
            <person name="de Ridder D."/>
            <person name="Groenen M.A."/>
            <person name="Visser M.E."/>
            <person name="Megens H.J."/>
        </authorList>
    </citation>
    <scope>NUCLEOTIDE SEQUENCE [LARGE SCALE GENOMIC DNA]</scope>
    <source>
        <strain evidence="7">WM2013NL</strain>
        <tissue evidence="7">Head and thorax</tissue>
    </source>
</reference>
<protein>
    <submittedName>
        <fullName evidence="7">Cytochrome b-c1 complex subunit Rieske, mitochondrial</fullName>
    </submittedName>
</protein>
<organism evidence="7 8">
    <name type="scientific">Operophtera brumata</name>
    <name type="common">Winter moth</name>
    <name type="synonym">Phalaena brumata</name>
    <dbReference type="NCBI Taxonomy" id="104452"/>
    <lineage>
        <taxon>Eukaryota</taxon>
        <taxon>Metazoa</taxon>
        <taxon>Ecdysozoa</taxon>
        <taxon>Arthropoda</taxon>
        <taxon>Hexapoda</taxon>
        <taxon>Insecta</taxon>
        <taxon>Pterygota</taxon>
        <taxon>Neoptera</taxon>
        <taxon>Endopterygota</taxon>
        <taxon>Lepidoptera</taxon>
        <taxon>Glossata</taxon>
        <taxon>Ditrysia</taxon>
        <taxon>Geometroidea</taxon>
        <taxon>Geometridae</taxon>
        <taxon>Larentiinae</taxon>
        <taxon>Operophtera</taxon>
    </lineage>
</organism>
<dbReference type="STRING" id="104452.A0A0L7KYR1"/>
<keyword evidence="4" id="KW-0411">Iron-sulfur</keyword>
<proteinExistence type="predicted"/>
<feature type="domain" description="Rieske" evidence="6">
    <location>
        <begin position="158"/>
        <end position="214"/>
    </location>
</feature>
<dbReference type="InterPro" id="IPR037008">
    <property type="entry name" value="bc1_Rieske_TM_sf"/>
</dbReference>
<dbReference type="Pfam" id="PF09165">
    <property type="entry name" value="Ubiq-Cytc-red_N"/>
    <property type="match status" value="1"/>
</dbReference>
<evidence type="ECO:0000256" key="1">
    <source>
        <dbReference type="ARBA" id="ARBA00022714"/>
    </source>
</evidence>
<dbReference type="PROSITE" id="PS51296">
    <property type="entry name" value="RIESKE"/>
    <property type="match status" value="1"/>
</dbReference>
<sequence>MTSVVRAGHLAPFFKSTSQVVANGLKPIVAVHAPIEKSVVQPLPKTSTVHSLHGSLPIQGLKATAGVGVPSQVRFAHTDIGYPDFSAYRREETKDPKSKHAESVDQRQSFTYLIAGGQALKSPLKRPFLWSLSVTQRPMTSGQQTPNGWSSLGSAPIWAACRSPTQVLISESLRDPETDYQRATNPEWLVVIGVCTHLGCVPVANAGTYLGVSP</sequence>
<accession>A0A0L7KYR1</accession>
<gene>
    <name evidence="7" type="ORF">OBRU01_09623</name>
</gene>
<dbReference type="Gene3D" id="2.10.210.10">
    <property type="entry name" value="Cytochrome Bc1 Complex, Chain I"/>
    <property type="match status" value="1"/>
</dbReference>
<dbReference type="GO" id="GO:0051537">
    <property type="term" value="F:2 iron, 2 sulfur cluster binding"/>
    <property type="evidence" value="ECO:0007669"/>
    <property type="project" value="UniProtKB-KW"/>
</dbReference>
<dbReference type="InterPro" id="IPR017941">
    <property type="entry name" value="Rieske_2Fe-2S"/>
</dbReference>
<dbReference type="SUPFAM" id="SSF50022">
    <property type="entry name" value="ISP domain"/>
    <property type="match status" value="1"/>
</dbReference>
<dbReference type="PANTHER" id="PTHR10134">
    <property type="entry name" value="CYTOCHROME B-C1 COMPLEX SUBUNIT RIESKE, MITOCHONDRIAL"/>
    <property type="match status" value="1"/>
</dbReference>
<keyword evidence="1" id="KW-0001">2Fe-2S</keyword>
<dbReference type="Gene3D" id="1.20.5.270">
    <property type="entry name" value="Ubiquinol cytochrome reductase, transmembrane domain"/>
    <property type="match status" value="1"/>
</dbReference>
<dbReference type="EMBL" id="JTDY01004231">
    <property type="protein sequence ID" value="KOB68418.1"/>
    <property type="molecule type" value="Genomic_DNA"/>
</dbReference>
<keyword evidence="2" id="KW-0479">Metal-binding</keyword>
<keyword evidence="8" id="KW-1185">Reference proteome</keyword>
<keyword evidence="3" id="KW-0408">Iron</keyword>
<dbReference type="InterPro" id="IPR015248">
    <property type="entry name" value="UQCRFS1_N"/>
</dbReference>
<dbReference type="Pfam" id="PF02921">
    <property type="entry name" value="UCR_TM"/>
    <property type="match status" value="1"/>
</dbReference>
<keyword evidence="5" id="KW-1015">Disulfide bond</keyword>
<evidence type="ECO:0000313" key="8">
    <source>
        <dbReference type="Proteomes" id="UP000037510"/>
    </source>
</evidence>
<comment type="caution">
    <text evidence="7">The sequence shown here is derived from an EMBL/GenBank/DDBJ whole genome shotgun (WGS) entry which is preliminary data.</text>
</comment>
<dbReference type="InterPro" id="IPR014349">
    <property type="entry name" value="Rieske_Fe-S_prot"/>
</dbReference>
<dbReference type="Proteomes" id="UP000037510">
    <property type="component" value="Unassembled WGS sequence"/>
</dbReference>
<evidence type="ECO:0000256" key="2">
    <source>
        <dbReference type="ARBA" id="ARBA00022723"/>
    </source>
</evidence>
<dbReference type="InterPro" id="IPR004192">
    <property type="entry name" value="Rieske_TM"/>
</dbReference>
<evidence type="ECO:0000256" key="4">
    <source>
        <dbReference type="ARBA" id="ARBA00023014"/>
    </source>
</evidence>
<evidence type="ECO:0000259" key="6">
    <source>
        <dbReference type="PROSITE" id="PS51296"/>
    </source>
</evidence>
<dbReference type="GO" id="GO:0008121">
    <property type="term" value="F:quinol-cytochrome-c reductase activity"/>
    <property type="evidence" value="ECO:0007669"/>
    <property type="project" value="InterPro"/>
</dbReference>
<dbReference type="Gene3D" id="2.102.10.10">
    <property type="entry name" value="Rieske [2Fe-2S] iron-sulphur domain"/>
    <property type="match status" value="1"/>
</dbReference>
<dbReference type="AlphaFoldDB" id="A0A0L7KYR1"/>
<evidence type="ECO:0000256" key="3">
    <source>
        <dbReference type="ARBA" id="ARBA00023004"/>
    </source>
</evidence>
<evidence type="ECO:0000256" key="5">
    <source>
        <dbReference type="ARBA" id="ARBA00023157"/>
    </source>
</evidence>
<evidence type="ECO:0000313" key="7">
    <source>
        <dbReference type="EMBL" id="KOB68418.1"/>
    </source>
</evidence>